<organism evidence="1 2">
    <name type="scientific">Araneus ventricosus</name>
    <name type="common">Orbweaver spider</name>
    <name type="synonym">Epeira ventricosa</name>
    <dbReference type="NCBI Taxonomy" id="182803"/>
    <lineage>
        <taxon>Eukaryota</taxon>
        <taxon>Metazoa</taxon>
        <taxon>Ecdysozoa</taxon>
        <taxon>Arthropoda</taxon>
        <taxon>Chelicerata</taxon>
        <taxon>Arachnida</taxon>
        <taxon>Araneae</taxon>
        <taxon>Araneomorphae</taxon>
        <taxon>Entelegynae</taxon>
        <taxon>Araneoidea</taxon>
        <taxon>Araneidae</taxon>
        <taxon>Araneus</taxon>
    </lineage>
</organism>
<name>A0A4Y2CA03_ARAVE</name>
<accession>A0A4Y2CA03</accession>
<gene>
    <name evidence="1" type="ORF">AVEN_27247_1</name>
</gene>
<evidence type="ECO:0000313" key="2">
    <source>
        <dbReference type="Proteomes" id="UP000499080"/>
    </source>
</evidence>
<reference evidence="1 2" key="1">
    <citation type="journal article" date="2019" name="Sci. Rep.">
        <title>Orb-weaving spider Araneus ventricosus genome elucidates the spidroin gene catalogue.</title>
        <authorList>
            <person name="Kono N."/>
            <person name="Nakamura H."/>
            <person name="Ohtoshi R."/>
            <person name="Moran D.A.P."/>
            <person name="Shinohara A."/>
            <person name="Yoshida Y."/>
            <person name="Fujiwara M."/>
            <person name="Mori M."/>
            <person name="Tomita M."/>
            <person name="Arakawa K."/>
        </authorList>
    </citation>
    <scope>NUCLEOTIDE SEQUENCE [LARGE SCALE GENOMIC DNA]</scope>
</reference>
<keyword evidence="2" id="KW-1185">Reference proteome</keyword>
<proteinExistence type="predicted"/>
<sequence length="91" mass="10369">MASKPDTELEIHKSRGGLVVRSLRWGRRVPDSKPDPLKIRSVWGLLHVKSYVVATRPPVGVVSLSSLERGCQFRCRLRHLIAVQNYKVRPK</sequence>
<comment type="caution">
    <text evidence="1">The sequence shown here is derived from an EMBL/GenBank/DDBJ whole genome shotgun (WGS) entry which is preliminary data.</text>
</comment>
<dbReference type="AlphaFoldDB" id="A0A4Y2CA03"/>
<dbReference type="EMBL" id="BGPR01000165">
    <property type="protein sequence ID" value="GBM01149.1"/>
    <property type="molecule type" value="Genomic_DNA"/>
</dbReference>
<protein>
    <submittedName>
        <fullName evidence="1">Uncharacterized protein</fullName>
    </submittedName>
</protein>
<dbReference type="Proteomes" id="UP000499080">
    <property type="component" value="Unassembled WGS sequence"/>
</dbReference>
<evidence type="ECO:0000313" key="1">
    <source>
        <dbReference type="EMBL" id="GBM01149.1"/>
    </source>
</evidence>